<reference evidence="1 2" key="2">
    <citation type="journal article" date="2022" name="Mol. Ecol. Resour.">
        <title>The genomes of chicory, endive, great burdock and yacon provide insights into Asteraceae paleo-polyploidization history and plant inulin production.</title>
        <authorList>
            <person name="Fan W."/>
            <person name="Wang S."/>
            <person name="Wang H."/>
            <person name="Wang A."/>
            <person name="Jiang F."/>
            <person name="Liu H."/>
            <person name="Zhao H."/>
            <person name="Xu D."/>
            <person name="Zhang Y."/>
        </authorList>
    </citation>
    <scope>NUCLEOTIDE SEQUENCE [LARGE SCALE GENOMIC DNA]</scope>
    <source>
        <strain evidence="2">cv. Punajuju</strain>
        <tissue evidence="1">Leaves</tissue>
    </source>
</reference>
<reference evidence="2" key="1">
    <citation type="journal article" date="2022" name="Mol. Ecol. Resour.">
        <title>The genomes of chicory, endive, great burdock and yacon provide insights into Asteraceae palaeo-polyploidization history and plant inulin production.</title>
        <authorList>
            <person name="Fan W."/>
            <person name="Wang S."/>
            <person name="Wang H."/>
            <person name="Wang A."/>
            <person name="Jiang F."/>
            <person name="Liu H."/>
            <person name="Zhao H."/>
            <person name="Xu D."/>
            <person name="Zhang Y."/>
        </authorList>
    </citation>
    <scope>NUCLEOTIDE SEQUENCE [LARGE SCALE GENOMIC DNA]</scope>
    <source>
        <strain evidence="2">cv. Punajuju</strain>
    </source>
</reference>
<name>A0ACB9H7S7_CICIN</name>
<organism evidence="1 2">
    <name type="scientific">Cichorium intybus</name>
    <name type="common">Chicory</name>
    <dbReference type="NCBI Taxonomy" id="13427"/>
    <lineage>
        <taxon>Eukaryota</taxon>
        <taxon>Viridiplantae</taxon>
        <taxon>Streptophyta</taxon>
        <taxon>Embryophyta</taxon>
        <taxon>Tracheophyta</taxon>
        <taxon>Spermatophyta</taxon>
        <taxon>Magnoliopsida</taxon>
        <taxon>eudicotyledons</taxon>
        <taxon>Gunneridae</taxon>
        <taxon>Pentapetalae</taxon>
        <taxon>asterids</taxon>
        <taxon>campanulids</taxon>
        <taxon>Asterales</taxon>
        <taxon>Asteraceae</taxon>
        <taxon>Cichorioideae</taxon>
        <taxon>Cichorieae</taxon>
        <taxon>Cichoriinae</taxon>
        <taxon>Cichorium</taxon>
    </lineage>
</organism>
<protein>
    <submittedName>
        <fullName evidence="1">Uncharacterized protein</fullName>
    </submittedName>
</protein>
<accession>A0ACB9H7S7</accession>
<evidence type="ECO:0000313" key="2">
    <source>
        <dbReference type="Proteomes" id="UP001055811"/>
    </source>
</evidence>
<dbReference type="EMBL" id="CM042009">
    <property type="protein sequence ID" value="KAI3791934.1"/>
    <property type="molecule type" value="Genomic_DNA"/>
</dbReference>
<keyword evidence="2" id="KW-1185">Reference proteome</keyword>
<sequence length="364" mass="41517">MMLSKVLRRDIPWEIYLATKLITGTSLQLLRRYDKKTENEKAQLLDDEGPSYIHVFISILRDIQKEETVEYVLALIDEMLTANPKRAKLFHDKTLADEDISEPFLRLLWKGSWFRKEKSSKILTLIVSATPKQIDPIANGQSTDSKKKITTSDHVLKGLLEWLCIQLKKPSHPTRTIPALVNCLATLLKEPIVRSSFDNNDPSYIHLFLSILRYIQKEDMVEYVLALIYEILTASPKRAKLFYDKTLAYEDIYKPFMRLLWKGSWLIQEKSSKILTLIVSARPKQNGSTSNEQSTNSKKKMTTSDDVLKGLVEWLCIQLKEPSHPTRTIPASLNCLATLLTEPVVTSSFVRADGCSRAGNSAFV</sequence>
<proteinExistence type="predicted"/>
<comment type="caution">
    <text evidence="1">The sequence shown here is derived from an EMBL/GenBank/DDBJ whole genome shotgun (WGS) entry which is preliminary data.</text>
</comment>
<gene>
    <name evidence="1" type="ORF">L2E82_05800</name>
</gene>
<dbReference type="Proteomes" id="UP001055811">
    <property type="component" value="Linkage Group LG01"/>
</dbReference>
<evidence type="ECO:0000313" key="1">
    <source>
        <dbReference type="EMBL" id="KAI3791934.1"/>
    </source>
</evidence>